<dbReference type="EMBL" id="JAKJXP020000202">
    <property type="protein sequence ID" value="KAK7738595.1"/>
    <property type="molecule type" value="Genomic_DNA"/>
</dbReference>
<organism evidence="4 5">
    <name type="scientific">Diatrype stigma</name>
    <dbReference type="NCBI Taxonomy" id="117547"/>
    <lineage>
        <taxon>Eukaryota</taxon>
        <taxon>Fungi</taxon>
        <taxon>Dikarya</taxon>
        <taxon>Ascomycota</taxon>
        <taxon>Pezizomycotina</taxon>
        <taxon>Sordariomycetes</taxon>
        <taxon>Xylariomycetidae</taxon>
        <taxon>Xylariales</taxon>
        <taxon>Diatrypaceae</taxon>
        <taxon>Diatrype</taxon>
    </lineage>
</organism>
<proteinExistence type="inferred from homology"/>
<dbReference type="PRINTS" id="PR00081">
    <property type="entry name" value="GDHRDH"/>
</dbReference>
<dbReference type="GO" id="GO:0016491">
    <property type="term" value="F:oxidoreductase activity"/>
    <property type="evidence" value="ECO:0007669"/>
    <property type="project" value="UniProtKB-KW"/>
</dbReference>
<protein>
    <submittedName>
        <fullName evidence="4">Secondary metabolism biosynthetic enzyme</fullName>
    </submittedName>
</protein>
<dbReference type="AlphaFoldDB" id="A0AAN9U689"/>
<name>A0AAN9U689_9PEZI</name>
<dbReference type="SUPFAM" id="SSF51735">
    <property type="entry name" value="NAD(P)-binding Rossmann-fold domains"/>
    <property type="match status" value="1"/>
</dbReference>
<dbReference type="PANTHER" id="PTHR43180:SF66">
    <property type="entry name" value="SHORT-CHAIN DEHYDROGENASE_REDUCTASE FAMILY PROTEIN"/>
    <property type="match status" value="1"/>
</dbReference>
<evidence type="ECO:0000313" key="4">
    <source>
        <dbReference type="EMBL" id="KAK7738595.1"/>
    </source>
</evidence>
<evidence type="ECO:0000256" key="3">
    <source>
        <dbReference type="RuleBase" id="RU000363"/>
    </source>
</evidence>
<dbReference type="PRINTS" id="PR00080">
    <property type="entry name" value="SDRFAMILY"/>
</dbReference>
<reference evidence="4 5" key="1">
    <citation type="submission" date="2024-02" db="EMBL/GenBank/DDBJ databases">
        <title>De novo assembly and annotation of 12 fungi associated with fruit tree decline syndrome in Ontario, Canada.</title>
        <authorList>
            <person name="Sulman M."/>
            <person name="Ellouze W."/>
            <person name="Ilyukhin E."/>
        </authorList>
    </citation>
    <scope>NUCLEOTIDE SEQUENCE [LARGE SCALE GENOMIC DNA]</scope>
    <source>
        <strain evidence="4 5">M11/M66-122</strain>
    </source>
</reference>
<dbReference type="InterPro" id="IPR002347">
    <property type="entry name" value="SDR_fam"/>
</dbReference>
<evidence type="ECO:0000256" key="1">
    <source>
        <dbReference type="ARBA" id="ARBA00006484"/>
    </source>
</evidence>
<dbReference type="Pfam" id="PF00106">
    <property type="entry name" value="adh_short"/>
    <property type="match status" value="1"/>
</dbReference>
<dbReference type="PANTHER" id="PTHR43180">
    <property type="entry name" value="3-OXOACYL-(ACYL-CARRIER-PROTEIN) REDUCTASE (AFU_ORTHOLOGUE AFUA_6G11210)"/>
    <property type="match status" value="1"/>
</dbReference>
<accession>A0AAN9U689</accession>
<evidence type="ECO:0000313" key="5">
    <source>
        <dbReference type="Proteomes" id="UP001320420"/>
    </source>
</evidence>
<dbReference type="Proteomes" id="UP001320420">
    <property type="component" value="Unassembled WGS sequence"/>
</dbReference>
<dbReference type="InterPro" id="IPR036291">
    <property type="entry name" value="NAD(P)-bd_dom_sf"/>
</dbReference>
<dbReference type="CDD" id="cd05233">
    <property type="entry name" value="SDR_c"/>
    <property type="match status" value="1"/>
</dbReference>
<gene>
    <name evidence="4" type="ORF">SLS62_011364</name>
</gene>
<keyword evidence="5" id="KW-1185">Reference proteome</keyword>
<dbReference type="Gene3D" id="3.40.50.720">
    <property type="entry name" value="NAD(P)-binding Rossmann-like Domain"/>
    <property type="match status" value="1"/>
</dbReference>
<sequence>MDISGNALVIGGASGIGKACALLLAKEGASQVLIADISLAGAQDTVAESVEVAKDQSFRAHALRVDTTSEDSVRSLFKEAISILGRIDYCVNCAGYSVLVRKDSPPTLQIGVQEGTDIGSLSLAEFQRFLNVNTTGMFLVTREASIVMRSQENKPISDSAPGRGSTRGSIVNLGSASSLVASAGVLPYTASKHAALGLTKNSGKFPPIAL</sequence>
<evidence type="ECO:0000256" key="2">
    <source>
        <dbReference type="ARBA" id="ARBA00023002"/>
    </source>
</evidence>
<comment type="caution">
    <text evidence="4">The sequence shown here is derived from an EMBL/GenBank/DDBJ whole genome shotgun (WGS) entry which is preliminary data.</text>
</comment>
<comment type="similarity">
    <text evidence="1 3">Belongs to the short-chain dehydrogenases/reductases (SDR) family.</text>
</comment>
<keyword evidence="2" id="KW-0560">Oxidoreductase</keyword>